<protein>
    <submittedName>
        <fullName evidence="1">Uncharacterized protein</fullName>
    </submittedName>
</protein>
<sequence length="57" mass="6033">MNAALIEAVGVGDVIEVYTAHPPDLTWNGMPVSGDAGLELGLIQNFDLPWNIRGAGR</sequence>
<dbReference type="AlphaFoldDB" id="A0A7W9L799"/>
<evidence type="ECO:0000313" key="1">
    <source>
        <dbReference type="EMBL" id="MBB5773204.1"/>
    </source>
</evidence>
<accession>A0A7W9L799</accession>
<comment type="caution">
    <text evidence="1">The sequence shown here is derived from an EMBL/GenBank/DDBJ whole genome shotgun (WGS) entry which is preliminary data.</text>
</comment>
<dbReference type="Proteomes" id="UP000556201">
    <property type="component" value="Unassembled WGS sequence"/>
</dbReference>
<evidence type="ECO:0000313" key="2">
    <source>
        <dbReference type="Proteomes" id="UP000556201"/>
    </source>
</evidence>
<reference evidence="1 2" key="1">
    <citation type="submission" date="2020-08" db="EMBL/GenBank/DDBJ databases">
        <title>Functional genomics of gut bacteria from endangered species of beetles.</title>
        <authorList>
            <person name="Carlos-Shanley C."/>
        </authorList>
    </citation>
    <scope>NUCLEOTIDE SEQUENCE [LARGE SCALE GENOMIC DNA]</scope>
    <source>
        <strain evidence="1 2">S00192</strain>
    </source>
</reference>
<proteinExistence type="predicted"/>
<dbReference type="RefSeq" id="WP_184280343.1">
    <property type="nucleotide sequence ID" value="NZ_JACHLJ010000008.1"/>
</dbReference>
<dbReference type="EMBL" id="JACHLJ010000008">
    <property type="protein sequence ID" value="MBB5773204.1"/>
    <property type="molecule type" value="Genomic_DNA"/>
</dbReference>
<gene>
    <name evidence="1" type="ORF">HNP47_003229</name>
</gene>
<organism evidence="1 2">
    <name type="scientific">Brevundimonas vesicularis</name>
    <name type="common">Pseudomonas vesicularis</name>
    <dbReference type="NCBI Taxonomy" id="41276"/>
    <lineage>
        <taxon>Bacteria</taxon>
        <taxon>Pseudomonadati</taxon>
        <taxon>Pseudomonadota</taxon>
        <taxon>Alphaproteobacteria</taxon>
        <taxon>Caulobacterales</taxon>
        <taxon>Caulobacteraceae</taxon>
        <taxon>Brevundimonas</taxon>
    </lineage>
</organism>
<name>A0A7W9L799_BREVE</name>